<dbReference type="PANTHER" id="PTHR42921">
    <property type="entry name" value="ACETOACETYL-COA SYNTHETASE"/>
    <property type="match status" value="1"/>
</dbReference>
<evidence type="ECO:0000256" key="2">
    <source>
        <dbReference type="ARBA" id="ARBA00022598"/>
    </source>
</evidence>
<dbReference type="PROSITE" id="PS00455">
    <property type="entry name" value="AMP_BINDING"/>
    <property type="match status" value="1"/>
</dbReference>
<evidence type="ECO:0000259" key="7">
    <source>
        <dbReference type="Pfam" id="PF16177"/>
    </source>
</evidence>
<dbReference type="SUPFAM" id="SSF56801">
    <property type="entry name" value="Acetyl-CoA synthetase-like"/>
    <property type="match status" value="1"/>
</dbReference>
<reference evidence="9" key="1">
    <citation type="journal article" date="2019" name="Int. J. Syst. Evol. Microbiol.">
        <title>The Global Catalogue of Microorganisms (GCM) 10K type strain sequencing project: providing services to taxonomists for standard genome sequencing and annotation.</title>
        <authorList>
            <consortium name="The Broad Institute Genomics Platform"/>
            <consortium name="The Broad Institute Genome Sequencing Center for Infectious Disease"/>
            <person name="Wu L."/>
            <person name="Ma J."/>
        </authorList>
    </citation>
    <scope>NUCLEOTIDE SEQUENCE [LARGE SCALE GENOMIC DNA]</scope>
    <source>
        <strain evidence="9">JCM 17938</strain>
    </source>
</reference>
<dbReference type="Pfam" id="PF16177">
    <property type="entry name" value="ACAS_N"/>
    <property type="match status" value="1"/>
</dbReference>
<evidence type="ECO:0000259" key="6">
    <source>
        <dbReference type="Pfam" id="PF13193"/>
    </source>
</evidence>
<dbReference type="InterPro" id="IPR045851">
    <property type="entry name" value="AMP-bd_C_sf"/>
</dbReference>
<dbReference type="EMBL" id="BAABHJ010000001">
    <property type="protein sequence ID" value="GAA4600575.1"/>
    <property type="molecule type" value="Genomic_DNA"/>
</dbReference>
<feature type="domain" description="AMP-dependent synthetase/ligase" evidence="5">
    <location>
        <begin position="119"/>
        <end position="471"/>
    </location>
</feature>
<evidence type="ECO:0000259" key="5">
    <source>
        <dbReference type="Pfam" id="PF00501"/>
    </source>
</evidence>
<protein>
    <submittedName>
        <fullName evidence="8">Acetoacetate--CoA ligase</fullName>
    </submittedName>
</protein>
<keyword evidence="3" id="KW-0547">Nucleotide-binding</keyword>
<comment type="caution">
    <text evidence="8">The sequence shown here is derived from an EMBL/GenBank/DDBJ whole genome shotgun (WGS) entry which is preliminary data.</text>
</comment>
<proteinExistence type="inferred from homology"/>
<accession>A0ABP8TBV7</accession>
<evidence type="ECO:0000256" key="1">
    <source>
        <dbReference type="ARBA" id="ARBA00006432"/>
    </source>
</evidence>
<dbReference type="InterPro" id="IPR005914">
    <property type="entry name" value="Acac_CoA_synth"/>
</dbReference>
<dbReference type="PANTHER" id="PTHR42921:SF1">
    <property type="entry name" value="ACETOACETYL-COA SYNTHETASE"/>
    <property type="match status" value="1"/>
</dbReference>
<dbReference type="NCBIfam" id="TIGR01217">
    <property type="entry name" value="ac_ac_CoA_syn"/>
    <property type="match status" value="1"/>
</dbReference>
<evidence type="ECO:0000256" key="3">
    <source>
        <dbReference type="ARBA" id="ARBA00022741"/>
    </source>
</evidence>
<evidence type="ECO:0000313" key="9">
    <source>
        <dbReference type="Proteomes" id="UP001500212"/>
    </source>
</evidence>
<dbReference type="Pfam" id="PF13193">
    <property type="entry name" value="AMP-binding_C"/>
    <property type="match status" value="1"/>
</dbReference>
<dbReference type="NCBIfam" id="NF002937">
    <property type="entry name" value="PRK03584.1"/>
    <property type="match status" value="1"/>
</dbReference>
<dbReference type="Proteomes" id="UP001500212">
    <property type="component" value="Unassembled WGS sequence"/>
</dbReference>
<dbReference type="InterPro" id="IPR020845">
    <property type="entry name" value="AMP-binding_CS"/>
</dbReference>
<dbReference type="RefSeq" id="WP_345346147.1">
    <property type="nucleotide sequence ID" value="NZ_BAABHJ010000001.1"/>
</dbReference>
<dbReference type="Pfam" id="PF00501">
    <property type="entry name" value="AMP-binding"/>
    <property type="match status" value="1"/>
</dbReference>
<feature type="domain" description="AMP-binding enzyme C-terminal" evidence="6">
    <location>
        <begin position="542"/>
        <end position="613"/>
    </location>
</feature>
<name>A0ABP8TBV7_9ACTN</name>
<keyword evidence="2 8" id="KW-0436">Ligase</keyword>
<feature type="domain" description="Acetyl-coenzyme A synthetase N-terminal" evidence="7">
    <location>
        <begin position="45"/>
        <end position="98"/>
    </location>
</feature>
<dbReference type="GO" id="GO:0016874">
    <property type="term" value="F:ligase activity"/>
    <property type="evidence" value="ECO:0007669"/>
    <property type="project" value="UniProtKB-KW"/>
</dbReference>
<evidence type="ECO:0000313" key="8">
    <source>
        <dbReference type="EMBL" id="GAA4600575.1"/>
    </source>
</evidence>
<dbReference type="InterPro" id="IPR032387">
    <property type="entry name" value="ACAS_N"/>
</dbReference>
<dbReference type="InterPro" id="IPR025110">
    <property type="entry name" value="AMP-bd_C"/>
</dbReference>
<dbReference type="InterPro" id="IPR000873">
    <property type="entry name" value="AMP-dep_synth/lig_dom"/>
</dbReference>
<comment type="similarity">
    <text evidence="1">Belongs to the ATP-dependent AMP-binding enzyme family.</text>
</comment>
<keyword evidence="9" id="KW-1185">Reference proteome</keyword>
<gene>
    <name evidence="8" type="ORF">GCM10023195_00270</name>
</gene>
<keyword evidence="4" id="KW-0067">ATP-binding</keyword>
<evidence type="ECO:0000256" key="4">
    <source>
        <dbReference type="ARBA" id="ARBA00022840"/>
    </source>
</evidence>
<sequence length="663" mass="72300">MTESPINERATPDWTPSPERIAAARISDFARAAADRTGLDLTGDYPRLWEWSVSEPGEFWALVWEYFGLPERPPGAVPLADPSMPGTTWFPGSRLNYTQEVFRGRSDTETALTVVDERFVPREISWAALRSRTASVAAALRELGVRPGDRVVGYLPNSAEAVVAFLATAAIGAVWAICGLDYAATAAEARFGQLEPTVLIAADEYTNAGRRIDRRADVAALRAALPSLKATILVGGEASDTLSWAAVSDQEGTPRLQPLDVPFDHPLWVLFSSGTTGLPKGIVHGHGGIVLEQLKTSALHLDLHAGDRVLWHTTPSWMMWNSMVSTLLLGTSIVCYEGSPTHPSTDTLWRLASLTGATLLGTSPGYLAACRKHHTDPAAHDLSALTRLAVTGSAFPAALHRWVAARLDPAVQIGSISGGTDACTAFAGPVPTHPVWAGELSAPCLGVALDCYDDRGRPLRGQVGELVLRKPLPSMPLRFWNDPEGSRYRAAYFDRFPGVWRHGDWITTTDHGSIIIHGRSDATLNRHGIRMGSADITAPVERLPYVGEALVIGLEEPDGGYWMPLFVTLTDGRRLDQRLREQIRDTIRRHASPRHVPDDIIVAPAIPHTRTGKKLEVPIKRILRGERLETLIDPTSVDNADVLAWYAMIGAQRHVSANDRHIH</sequence>
<dbReference type="Gene3D" id="3.40.50.12780">
    <property type="entry name" value="N-terminal domain of ligase-like"/>
    <property type="match status" value="1"/>
</dbReference>
<dbReference type="Gene3D" id="3.30.300.30">
    <property type="match status" value="1"/>
</dbReference>
<organism evidence="8 9">
    <name type="scientific">Actinoallomurus liliacearum</name>
    <dbReference type="NCBI Taxonomy" id="1080073"/>
    <lineage>
        <taxon>Bacteria</taxon>
        <taxon>Bacillati</taxon>
        <taxon>Actinomycetota</taxon>
        <taxon>Actinomycetes</taxon>
        <taxon>Streptosporangiales</taxon>
        <taxon>Thermomonosporaceae</taxon>
        <taxon>Actinoallomurus</taxon>
    </lineage>
</organism>
<dbReference type="InterPro" id="IPR042099">
    <property type="entry name" value="ANL_N_sf"/>
</dbReference>